<dbReference type="EMBL" id="BQNB010020988">
    <property type="protein sequence ID" value="GJU01685.1"/>
    <property type="molecule type" value="Genomic_DNA"/>
</dbReference>
<name>A0ABQ5IPN9_9ASTR</name>
<feature type="region of interest" description="Disordered" evidence="1">
    <location>
        <begin position="118"/>
        <end position="141"/>
    </location>
</feature>
<dbReference type="Proteomes" id="UP001151760">
    <property type="component" value="Unassembled WGS sequence"/>
</dbReference>
<evidence type="ECO:0000256" key="1">
    <source>
        <dbReference type="SAM" id="MobiDB-lite"/>
    </source>
</evidence>
<evidence type="ECO:0000313" key="2">
    <source>
        <dbReference type="EMBL" id="GJU01685.1"/>
    </source>
</evidence>
<comment type="caution">
    <text evidence="2">The sequence shown here is derived from an EMBL/GenBank/DDBJ whole genome shotgun (WGS) entry which is preliminary data.</text>
</comment>
<reference evidence="2" key="2">
    <citation type="submission" date="2022-01" db="EMBL/GenBank/DDBJ databases">
        <authorList>
            <person name="Yamashiro T."/>
            <person name="Shiraishi A."/>
            <person name="Satake H."/>
            <person name="Nakayama K."/>
        </authorList>
    </citation>
    <scope>NUCLEOTIDE SEQUENCE</scope>
</reference>
<protein>
    <submittedName>
        <fullName evidence="2">Uncharacterized protein</fullName>
    </submittedName>
</protein>
<gene>
    <name evidence="2" type="ORF">Tco_1112023</name>
</gene>
<reference evidence="2" key="1">
    <citation type="journal article" date="2022" name="Int. J. Mol. Sci.">
        <title>Draft Genome of Tanacetum Coccineum: Genomic Comparison of Closely Related Tanacetum-Family Plants.</title>
        <authorList>
            <person name="Yamashiro T."/>
            <person name="Shiraishi A."/>
            <person name="Nakayama K."/>
            <person name="Satake H."/>
        </authorList>
    </citation>
    <scope>NUCLEOTIDE SEQUENCE</scope>
</reference>
<sequence length="141" mass="15754">MQMRNPAVMKLDVLSQKMICIDFDGMERSILAKVKDLSGFTDLLEIYCLLRVLVELVLDTFGDVGFGLEYDSTDQMITNDSDSSSEMSSTSRLMREVDVCGVDSDHVDSFEEGEILEDHFDGDRGNDTIEDNADLNPSPKV</sequence>
<proteinExistence type="predicted"/>
<evidence type="ECO:0000313" key="3">
    <source>
        <dbReference type="Proteomes" id="UP001151760"/>
    </source>
</evidence>
<organism evidence="2 3">
    <name type="scientific">Tanacetum coccineum</name>
    <dbReference type="NCBI Taxonomy" id="301880"/>
    <lineage>
        <taxon>Eukaryota</taxon>
        <taxon>Viridiplantae</taxon>
        <taxon>Streptophyta</taxon>
        <taxon>Embryophyta</taxon>
        <taxon>Tracheophyta</taxon>
        <taxon>Spermatophyta</taxon>
        <taxon>Magnoliopsida</taxon>
        <taxon>eudicotyledons</taxon>
        <taxon>Gunneridae</taxon>
        <taxon>Pentapetalae</taxon>
        <taxon>asterids</taxon>
        <taxon>campanulids</taxon>
        <taxon>Asterales</taxon>
        <taxon>Asteraceae</taxon>
        <taxon>Asteroideae</taxon>
        <taxon>Anthemideae</taxon>
        <taxon>Anthemidinae</taxon>
        <taxon>Tanacetum</taxon>
    </lineage>
</organism>
<accession>A0ABQ5IPN9</accession>
<feature type="compositionally biased region" description="Basic and acidic residues" evidence="1">
    <location>
        <begin position="118"/>
        <end position="127"/>
    </location>
</feature>
<keyword evidence="3" id="KW-1185">Reference proteome</keyword>